<gene>
    <name evidence="3" type="primary">tadE</name>
    <name evidence="3" type="ORF">ERS008472_00318</name>
</gene>
<keyword evidence="1" id="KW-0472">Membrane</keyword>
<dbReference type="InterPro" id="IPR012495">
    <property type="entry name" value="TadE-like_dom"/>
</dbReference>
<dbReference type="EMBL" id="CQAW01000001">
    <property type="protein sequence ID" value="CNH02645.1"/>
    <property type="molecule type" value="Genomic_DNA"/>
</dbReference>
<organism evidence="3 4">
    <name type="scientific">Yersinia thracica</name>
    <dbReference type="NCBI Taxonomy" id="2890319"/>
    <lineage>
        <taxon>Bacteria</taxon>
        <taxon>Pseudomonadati</taxon>
        <taxon>Pseudomonadota</taxon>
        <taxon>Gammaproteobacteria</taxon>
        <taxon>Enterobacterales</taxon>
        <taxon>Yersiniaceae</taxon>
        <taxon>Yersinia</taxon>
    </lineage>
</organism>
<keyword evidence="4" id="KW-1185">Reference proteome</keyword>
<sequence>MSKMNMLFFHENRGSTTIEFSIILILFLFMLLFSAEIARLLYISANLDLAVSEATKSAKNKDRNNNSSYNSVLRRKLISHHGILGSFIIDDNTLSSNVLFSESISDIINNDTSDNNTLPLAKYSVRYLYRPVFFPIPSYLSTIFLSREVIFAQEN</sequence>
<dbReference type="Pfam" id="PF07811">
    <property type="entry name" value="TadE"/>
    <property type="match status" value="1"/>
</dbReference>
<proteinExistence type="predicted"/>
<keyword evidence="1" id="KW-1133">Transmembrane helix</keyword>
<name>A0A0T9NER7_9GAMM</name>
<protein>
    <submittedName>
        <fullName evidence="3">Putative tight adherance operon protein</fullName>
    </submittedName>
</protein>
<evidence type="ECO:0000256" key="1">
    <source>
        <dbReference type="SAM" id="Phobius"/>
    </source>
</evidence>
<keyword evidence="1" id="KW-0812">Transmembrane</keyword>
<evidence type="ECO:0000313" key="3">
    <source>
        <dbReference type="EMBL" id="CNH02645.1"/>
    </source>
</evidence>
<accession>A0A0T9NER7</accession>
<dbReference type="RefSeq" id="WP_050112294.1">
    <property type="nucleotide sequence ID" value="NZ_CACVAB010000024.1"/>
</dbReference>
<evidence type="ECO:0000259" key="2">
    <source>
        <dbReference type="Pfam" id="PF07811"/>
    </source>
</evidence>
<dbReference type="AlphaFoldDB" id="A0A0T9NER7"/>
<reference evidence="4" key="1">
    <citation type="submission" date="2015-03" db="EMBL/GenBank/DDBJ databases">
        <authorList>
            <consortium name="Pathogen Informatics"/>
            <person name="Murphy D."/>
        </authorList>
    </citation>
    <scope>NUCLEOTIDE SEQUENCE [LARGE SCALE GENOMIC DNA]</scope>
    <source>
        <strain evidence="4">IP6945</strain>
    </source>
</reference>
<dbReference type="Proteomes" id="UP000041882">
    <property type="component" value="Unassembled WGS sequence"/>
</dbReference>
<feature type="transmembrane region" description="Helical" evidence="1">
    <location>
        <begin position="20"/>
        <end position="42"/>
    </location>
</feature>
<feature type="domain" description="TadE-like" evidence="2">
    <location>
        <begin position="14"/>
        <end position="54"/>
    </location>
</feature>
<evidence type="ECO:0000313" key="4">
    <source>
        <dbReference type="Proteomes" id="UP000041882"/>
    </source>
</evidence>